<dbReference type="OrthoDB" id="244285at2"/>
<feature type="binding site" evidence="12">
    <location>
        <position position="653"/>
    </location>
    <ligand>
        <name>Zn(2+)</name>
        <dbReference type="ChEBI" id="CHEBI:29105"/>
        <label>1</label>
        <note>catalytic</note>
    </ligand>
</feature>
<name>A0A5C5V9S2_9BACT</name>
<dbReference type="PIRSF" id="PIRSF000382">
    <property type="entry name" value="MeTrfase_B12_ind"/>
    <property type="match status" value="1"/>
</dbReference>
<dbReference type="GO" id="GO:0003871">
    <property type="term" value="F:5-methyltetrahydropteroyltriglutamate-homocysteine S-methyltransferase activity"/>
    <property type="evidence" value="ECO:0007669"/>
    <property type="project" value="UniProtKB-UniRule"/>
</dbReference>
<keyword evidence="10" id="KW-0677">Repeat</keyword>
<keyword evidence="8 10" id="KW-0862">Zinc</keyword>
<dbReference type="InterPro" id="IPR013215">
    <property type="entry name" value="Cbl-indep_Met_Synth_N"/>
</dbReference>
<dbReference type="CDD" id="cd03311">
    <property type="entry name" value="CIMS_C_terminal_like"/>
    <property type="match status" value="1"/>
</dbReference>
<evidence type="ECO:0000256" key="10">
    <source>
        <dbReference type="HAMAP-Rule" id="MF_00172"/>
    </source>
</evidence>
<dbReference type="Proteomes" id="UP000318878">
    <property type="component" value="Unassembled WGS sequence"/>
</dbReference>
<feature type="binding site" evidence="10">
    <location>
        <position position="117"/>
    </location>
    <ligand>
        <name>5-methyltetrahydropteroyltri-L-glutamate</name>
        <dbReference type="ChEBI" id="CHEBI:58207"/>
    </ligand>
</feature>
<feature type="binding site" evidence="10">
    <location>
        <position position="651"/>
    </location>
    <ligand>
        <name>Zn(2+)</name>
        <dbReference type="ChEBI" id="CHEBI:29105"/>
        <note>catalytic</note>
    </ligand>
</feature>
<evidence type="ECO:0000256" key="12">
    <source>
        <dbReference type="PIRSR" id="PIRSR000382-2"/>
    </source>
</evidence>
<dbReference type="RefSeq" id="WP_146430704.1">
    <property type="nucleotide sequence ID" value="NZ_SJPF01000002.1"/>
</dbReference>
<feature type="binding site" evidence="10 11">
    <location>
        <position position="609"/>
    </location>
    <ligand>
        <name>L-homocysteine</name>
        <dbReference type="ChEBI" id="CHEBI:58199"/>
    </ligand>
</feature>
<comment type="cofactor">
    <cofactor evidence="12">
        <name>Zn(2+)</name>
        <dbReference type="ChEBI" id="CHEBI:29105"/>
    </cofactor>
    <text evidence="12">Binds 2 Zn(2+) ions per subunit.</text>
</comment>
<keyword evidence="9 10" id="KW-0486">Methionine biosynthesis</keyword>
<dbReference type="Pfam" id="PF08267">
    <property type="entry name" value="Meth_synt_1"/>
    <property type="match status" value="1"/>
</dbReference>
<comment type="function">
    <text evidence="1 10">Catalyzes the transfer of a methyl group from 5-methyltetrahydrofolate to homocysteine resulting in methionine formation.</text>
</comment>
<feature type="binding site" evidence="10 11">
    <location>
        <position position="494"/>
    </location>
    <ligand>
        <name>L-methionine</name>
        <dbReference type="ChEBI" id="CHEBI:57844"/>
    </ligand>
</feature>
<evidence type="ECO:0000313" key="16">
    <source>
        <dbReference type="EMBL" id="TWT34445.1"/>
    </source>
</evidence>
<evidence type="ECO:0000256" key="7">
    <source>
        <dbReference type="ARBA" id="ARBA00022723"/>
    </source>
</evidence>
<dbReference type="SUPFAM" id="SSF51726">
    <property type="entry name" value="UROD/MetE-like"/>
    <property type="match status" value="2"/>
</dbReference>
<dbReference type="UniPathway" id="UPA00051">
    <property type="reaction ID" value="UER00082"/>
</dbReference>
<gene>
    <name evidence="10 16" type="primary">metE</name>
    <name evidence="16" type="ORF">Enr8_18540</name>
</gene>
<comment type="pathway">
    <text evidence="2 10">Amino-acid biosynthesis; L-methionine biosynthesis via de novo pathway; L-methionine from L-homocysteine (MetE route): step 1/1.</text>
</comment>
<evidence type="ECO:0000256" key="9">
    <source>
        <dbReference type="ARBA" id="ARBA00023167"/>
    </source>
</evidence>
<evidence type="ECO:0000256" key="1">
    <source>
        <dbReference type="ARBA" id="ARBA00002777"/>
    </source>
</evidence>
<evidence type="ECO:0000256" key="5">
    <source>
        <dbReference type="ARBA" id="ARBA00022605"/>
    </source>
</evidence>
<evidence type="ECO:0000256" key="11">
    <source>
        <dbReference type="PIRSR" id="PIRSR000382-1"/>
    </source>
</evidence>
<dbReference type="InterPro" id="IPR002629">
    <property type="entry name" value="Met_Synth_C/arc"/>
</dbReference>
<feature type="binding site" evidence="10">
    <location>
        <position position="494"/>
    </location>
    <ligand>
        <name>L-homocysteine</name>
        <dbReference type="ChEBI" id="CHEBI:58199"/>
    </ligand>
</feature>
<comment type="catalytic activity">
    <reaction evidence="10">
        <text>5-methyltetrahydropteroyltri-L-glutamate + L-homocysteine = tetrahydropteroyltri-L-glutamate + L-methionine</text>
        <dbReference type="Rhea" id="RHEA:21196"/>
        <dbReference type="ChEBI" id="CHEBI:57844"/>
        <dbReference type="ChEBI" id="CHEBI:58140"/>
        <dbReference type="ChEBI" id="CHEBI:58199"/>
        <dbReference type="ChEBI" id="CHEBI:58207"/>
        <dbReference type="EC" id="2.1.1.14"/>
    </reaction>
</comment>
<dbReference type="NCBIfam" id="NF003556">
    <property type="entry name" value="PRK05222.1"/>
    <property type="match status" value="1"/>
</dbReference>
<dbReference type="FunFam" id="3.20.20.210:FF:000002">
    <property type="entry name" value="5-methyltetrahydropteroyltriglutamate--homocysteine methyltransferase"/>
    <property type="match status" value="1"/>
</dbReference>
<evidence type="ECO:0000256" key="8">
    <source>
        <dbReference type="ARBA" id="ARBA00022833"/>
    </source>
</evidence>
<feature type="binding site" evidence="10 11">
    <location>
        <position position="571"/>
    </location>
    <ligand>
        <name>5-methyltetrahydropteroyltri-L-glutamate</name>
        <dbReference type="ChEBI" id="CHEBI:58207"/>
    </ligand>
</feature>
<dbReference type="Gene3D" id="3.20.20.210">
    <property type="match status" value="2"/>
</dbReference>
<comment type="cofactor">
    <cofactor evidence="10">
        <name>Zn(2+)</name>
        <dbReference type="ChEBI" id="CHEBI:29105"/>
    </cofactor>
    <text evidence="10">Binds 1 zinc ion per subunit.</text>
</comment>
<feature type="binding site" evidence="10 11">
    <location>
        <begin position="525"/>
        <end position="526"/>
    </location>
    <ligand>
        <name>5-methyltetrahydropteroyltri-L-glutamate</name>
        <dbReference type="ChEBI" id="CHEBI:58207"/>
    </ligand>
</feature>
<evidence type="ECO:0000313" key="17">
    <source>
        <dbReference type="Proteomes" id="UP000318878"/>
    </source>
</evidence>
<keyword evidence="4 10" id="KW-0489">Methyltransferase</keyword>
<comment type="similarity">
    <text evidence="3 10">Belongs to the vitamin-B12 independent methionine synthase family.</text>
</comment>
<dbReference type="Pfam" id="PF01717">
    <property type="entry name" value="Meth_synt_2"/>
    <property type="match status" value="1"/>
</dbReference>
<reference evidence="16 17" key="1">
    <citation type="submission" date="2019-02" db="EMBL/GenBank/DDBJ databases">
        <title>Deep-cultivation of Planctomycetes and their phenomic and genomic characterization uncovers novel biology.</title>
        <authorList>
            <person name="Wiegand S."/>
            <person name="Jogler M."/>
            <person name="Boedeker C."/>
            <person name="Pinto D."/>
            <person name="Vollmers J."/>
            <person name="Rivas-Marin E."/>
            <person name="Kohn T."/>
            <person name="Peeters S.H."/>
            <person name="Heuer A."/>
            <person name="Rast P."/>
            <person name="Oberbeckmann S."/>
            <person name="Bunk B."/>
            <person name="Jeske O."/>
            <person name="Meyerdierks A."/>
            <person name="Storesund J.E."/>
            <person name="Kallscheuer N."/>
            <person name="Luecker S."/>
            <person name="Lage O.M."/>
            <person name="Pohl T."/>
            <person name="Merkel B.J."/>
            <person name="Hornburger P."/>
            <person name="Mueller R.-W."/>
            <person name="Bruemmer F."/>
            <person name="Labrenz M."/>
            <person name="Spormann A.M."/>
            <person name="Op Den Camp H."/>
            <person name="Overmann J."/>
            <person name="Amann R."/>
            <person name="Jetten M.S.M."/>
            <person name="Mascher T."/>
            <person name="Medema M.H."/>
            <person name="Devos D.P."/>
            <person name="Kaster A.-K."/>
            <person name="Ovreas L."/>
            <person name="Rohde M."/>
            <person name="Galperin M.Y."/>
            <person name="Jogler C."/>
        </authorList>
    </citation>
    <scope>NUCLEOTIDE SEQUENCE [LARGE SCALE GENOMIC DNA]</scope>
    <source>
        <strain evidence="16 17">Enr8</strain>
    </source>
</reference>
<dbReference type="HAMAP" id="MF_00172">
    <property type="entry name" value="Meth_synth"/>
    <property type="match status" value="1"/>
</dbReference>
<feature type="domain" description="Cobalamin-independent methionine synthase MetE N-terminal" evidence="15">
    <location>
        <begin position="3"/>
        <end position="317"/>
    </location>
</feature>
<protein>
    <recommendedName>
        <fullName evidence="10">5-methyltetrahydropteroyltriglutamate--homocysteine methyltransferase</fullName>
        <ecNumber evidence="10">2.1.1.14</ecNumber>
    </recommendedName>
    <alternativeName>
        <fullName evidence="10">Cobalamin-independent methionine synthase</fullName>
    </alternativeName>
    <alternativeName>
        <fullName evidence="10">Methionine synthase, vitamin-B12 independent isozyme</fullName>
    </alternativeName>
</protein>
<dbReference type="PANTHER" id="PTHR30519">
    <property type="entry name" value="5-METHYLTETRAHYDROPTEROYLTRIGLUTAMATE--HOMOCYSTEINE METHYLTRANSFERASE"/>
    <property type="match status" value="1"/>
</dbReference>
<feature type="binding site" evidence="10">
    <location>
        <position position="653"/>
    </location>
    <ligand>
        <name>Zn(2+)</name>
        <dbReference type="ChEBI" id="CHEBI:29105"/>
        <note>catalytic</note>
    </ligand>
</feature>
<dbReference type="NCBIfam" id="TIGR01371">
    <property type="entry name" value="met_syn_B12ind"/>
    <property type="match status" value="1"/>
</dbReference>
<feature type="domain" description="Cobalamin-independent methionine synthase MetE C-terminal/archaeal" evidence="14">
    <location>
        <begin position="436"/>
        <end position="758"/>
    </location>
</feature>
<feature type="binding site" evidence="10">
    <location>
        <position position="675"/>
    </location>
    <ligand>
        <name>Zn(2+)</name>
        <dbReference type="ChEBI" id="CHEBI:29105"/>
        <note>catalytic</note>
    </ligand>
</feature>
<evidence type="ECO:0000256" key="3">
    <source>
        <dbReference type="ARBA" id="ARBA00009553"/>
    </source>
</evidence>
<dbReference type="EMBL" id="SJPF01000002">
    <property type="protein sequence ID" value="TWT34445.1"/>
    <property type="molecule type" value="Genomic_DNA"/>
</dbReference>
<evidence type="ECO:0000256" key="4">
    <source>
        <dbReference type="ARBA" id="ARBA00022603"/>
    </source>
</evidence>
<comment type="caution">
    <text evidence="16">The sequence shown here is derived from an EMBL/GenBank/DDBJ whole genome shotgun (WGS) entry which is preliminary data.</text>
</comment>
<feature type="binding site" evidence="10">
    <location>
        <position position="615"/>
    </location>
    <ligand>
        <name>5-methyltetrahydropteroyltri-L-glutamate</name>
        <dbReference type="ChEBI" id="CHEBI:58207"/>
    </ligand>
</feature>
<feature type="binding site" evidence="10">
    <location>
        <position position="736"/>
    </location>
    <ligand>
        <name>Zn(2+)</name>
        <dbReference type="ChEBI" id="CHEBI:29105"/>
        <note>catalytic</note>
    </ligand>
</feature>
<feature type="binding site" evidence="12">
    <location>
        <position position="651"/>
    </location>
    <ligand>
        <name>Zn(2+)</name>
        <dbReference type="ChEBI" id="CHEBI:29105"/>
        <label>1</label>
        <note>catalytic</note>
    </ligand>
</feature>
<sequence length="766" mass="84523">MQSANLGFPRIGKDRQLKKAVESYWAGKLPAPQLLQVAAELRAEHWRLQQAAGIDSIPCNDFSLYDQMLDMAVALGVIPPRFAQLDVSPLERYFLMARGQAPGVELPHEVPALEMTKWFDTNYHYLAPEFEHDQAFAADAAKPSAELAEAAKLGIAARPVVIGPVTFLTLGKLRSATGDRFDLLDALLPAYVELLRQIVAAGATWVQIDEPILSTDLGDRQREALVTTYRTIAAQLPQLQVMLATYFGPLAENLTLAAQLPTAGLHVDLVRGQEDAPLLVDALPADKIVSLGLVEGRNVWKVDAAAAIALATPLVEKIGADRVQIAPSCSLLHAPVDLDAETELDDELKSWLAFGKQKLAEVQLLATALQGDQDQATRTALRANRLPHVSRQTSERVVSPSVQGRVAFVDEHMQRRRSAFPQRRPVQQTALGLPAFPTTTIGSFPQTSEIRQARAQHRQGTISHDDYVATMQAQIREVIAFQEEVGLDLLVHGEPERNDMVEYFGESLDGFAITRNGWVQSYGSRCVKPPIIYGDVSRPKAMTVEWIQYAQSCSTKPVKGMLTGPVTILCWSFVRDDQPRSETTRQIALAIRDEVEDLEKAGVRVIQIDEPALREGLPLRKRDWDAYLTWAGDCFRLASSVVADQTQIHTHMCYCEFNDIIEAIAGLDADVISIETSRSDMELLGAFVDFRYPNEIGPGVFDIHSPQAPTSASMLRLLTKAAEVLQPSQIWVNPDCGLKTRQWEEVRPALSNMVKAAEAARQSLAT</sequence>
<evidence type="ECO:0000259" key="15">
    <source>
        <dbReference type="Pfam" id="PF08267"/>
    </source>
</evidence>
<keyword evidence="6 10" id="KW-0808">Transferase</keyword>
<feature type="binding site" evidence="10 11">
    <location>
        <begin position="441"/>
        <end position="443"/>
    </location>
    <ligand>
        <name>L-homocysteine</name>
        <dbReference type="ChEBI" id="CHEBI:58199"/>
    </ligand>
</feature>
<dbReference type="InterPro" id="IPR006276">
    <property type="entry name" value="Cobalamin-indep_Met_synthase"/>
</dbReference>
<accession>A0A5C5V9S2</accession>
<dbReference type="GO" id="GO:0032259">
    <property type="term" value="P:methylation"/>
    <property type="evidence" value="ECO:0007669"/>
    <property type="project" value="UniProtKB-KW"/>
</dbReference>
<keyword evidence="17" id="KW-1185">Reference proteome</keyword>
<evidence type="ECO:0000256" key="6">
    <source>
        <dbReference type="ARBA" id="ARBA00022679"/>
    </source>
</evidence>
<feature type="binding site" evidence="11">
    <location>
        <position position="18"/>
    </location>
    <ligand>
        <name>5-methyltetrahydropteroyltri-L-glutamate</name>
        <dbReference type="ChEBI" id="CHEBI:58207"/>
    </ligand>
</feature>
<dbReference type="EC" id="2.1.1.14" evidence="10"/>
<evidence type="ECO:0000259" key="14">
    <source>
        <dbReference type="Pfam" id="PF01717"/>
    </source>
</evidence>
<dbReference type="GO" id="GO:0009086">
    <property type="term" value="P:methionine biosynthetic process"/>
    <property type="evidence" value="ECO:0007669"/>
    <property type="project" value="UniProtKB-UniRule"/>
</dbReference>
<proteinExistence type="inferred from homology"/>
<dbReference type="CDD" id="cd03312">
    <property type="entry name" value="CIMS_N_terminal_like"/>
    <property type="match status" value="1"/>
</dbReference>
<feature type="binding site" evidence="10 11">
    <location>
        <position position="609"/>
    </location>
    <ligand>
        <name>L-methionine</name>
        <dbReference type="ChEBI" id="CHEBI:57844"/>
    </ligand>
</feature>
<evidence type="ECO:0000256" key="2">
    <source>
        <dbReference type="ARBA" id="ARBA00004681"/>
    </source>
</evidence>
<feature type="binding site" evidence="10 11">
    <location>
        <begin position="441"/>
        <end position="443"/>
    </location>
    <ligand>
        <name>L-methionine</name>
        <dbReference type="ChEBI" id="CHEBI:57844"/>
    </ligand>
</feature>
<feature type="binding site" evidence="12">
    <location>
        <position position="736"/>
    </location>
    <ligand>
        <name>Zn(2+)</name>
        <dbReference type="ChEBI" id="CHEBI:29105"/>
        <label>1</label>
        <note>catalytic</note>
    </ligand>
</feature>
<comment type="caution">
    <text evidence="10">Lacks conserved residue(s) required for the propagation of feature annotation.</text>
</comment>
<keyword evidence="7 10" id="KW-0479">Metal-binding</keyword>
<dbReference type="GO" id="GO:0008270">
    <property type="term" value="F:zinc ion binding"/>
    <property type="evidence" value="ECO:0007669"/>
    <property type="project" value="InterPro"/>
</dbReference>
<evidence type="ECO:0000256" key="13">
    <source>
        <dbReference type="PIRSR" id="PIRSR000382-3"/>
    </source>
</evidence>
<feature type="binding site" evidence="12">
    <location>
        <position position="675"/>
    </location>
    <ligand>
        <name>Zn(2+)</name>
        <dbReference type="ChEBI" id="CHEBI:29105"/>
        <label>1</label>
        <note>catalytic</note>
    </ligand>
</feature>
<keyword evidence="5 10" id="KW-0028">Amino-acid biosynthesis</keyword>
<dbReference type="AlphaFoldDB" id="A0A5C5V9S2"/>
<organism evidence="16 17">
    <name type="scientific">Blastopirellula retiformator</name>
    <dbReference type="NCBI Taxonomy" id="2527970"/>
    <lineage>
        <taxon>Bacteria</taxon>
        <taxon>Pseudomonadati</taxon>
        <taxon>Planctomycetota</taxon>
        <taxon>Planctomycetia</taxon>
        <taxon>Pirellulales</taxon>
        <taxon>Pirellulaceae</taxon>
        <taxon>Blastopirellula</taxon>
    </lineage>
</organism>
<feature type="binding site" evidence="11">
    <location>
        <position position="122"/>
    </location>
    <ligand>
        <name>5-methyltetrahydropteroyltri-L-glutamate</name>
        <dbReference type="ChEBI" id="CHEBI:58207"/>
    </ligand>
</feature>
<dbReference type="InterPro" id="IPR038071">
    <property type="entry name" value="UROD/MetE-like_sf"/>
</dbReference>
<feature type="active site" description="Proton donor" evidence="10 13">
    <location>
        <position position="704"/>
    </location>
</feature>